<dbReference type="InterPro" id="IPR036640">
    <property type="entry name" value="ABC1_TM_sf"/>
</dbReference>
<evidence type="ECO:0000256" key="4">
    <source>
        <dbReference type="ARBA" id="ARBA00023136"/>
    </source>
</evidence>
<keyword evidence="7" id="KW-0547">Nucleotide-binding</keyword>
<feature type="transmembrane region" description="Helical" evidence="5">
    <location>
        <begin position="6"/>
        <end position="32"/>
    </location>
</feature>
<keyword evidence="2 5" id="KW-0812">Transmembrane</keyword>
<dbReference type="InterPro" id="IPR011527">
    <property type="entry name" value="ABC1_TM_dom"/>
</dbReference>
<sequence>MTFFIFGYLVVISAILYIGRTIFSGISSYYFAKVSQEVLSSLKSDLFRKVLKLPFRFYDEAQTGYILARIGEVENE</sequence>
<dbReference type="SUPFAM" id="SSF90123">
    <property type="entry name" value="ABC transporter transmembrane region"/>
    <property type="match status" value="1"/>
</dbReference>
<dbReference type="PROSITE" id="PS50929">
    <property type="entry name" value="ABC_TM1F"/>
    <property type="match status" value="1"/>
</dbReference>
<dbReference type="GO" id="GO:0005886">
    <property type="term" value="C:plasma membrane"/>
    <property type="evidence" value="ECO:0007669"/>
    <property type="project" value="UniProtKB-SubCell"/>
</dbReference>
<dbReference type="EMBL" id="DTIN01000042">
    <property type="protein sequence ID" value="HFX14303.1"/>
    <property type="molecule type" value="Genomic_DNA"/>
</dbReference>
<evidence type="ECO:0000256" key="1">
    <source>
        <dbReference type="ARBA" id="ARBA00004651"/>
    </source>
</evidence>
<organism evidence="7">
    <name type="scientific">Dictyoglomus thermophilum</name>
    <dbReference type="NCBI Taxonomy" id="14"/>
    <lineage>
        <taxon>Bacteria</taxon>
        <taxon>Pseudomonadati</taxon>
        <taxon>Dictyoglomota</taxon>
        <taxon>Dictyoglomia</taxon>
        <taxon>Dictyoglomales</taxon>
        <taxon>Dictyoglomaceae</taxon>
        <taxon>Dictyoglomus</taxon>
    </lineage>
</organism>
<keyword evidence="7" id="KW-0067">ATP-binding</keyword>
<keyword evidence="4 5" id="KW-0472">Membrane</keyword>
<evidence type="ECO:0000256" key="5">
    <source>
        <dbReference type="SAM" id="Phobius"/>
    </source>
</evidence>
<dbReference type="Pfam" id="PF00664">
    <property type="entry name" value="ABC_membrane"/>
    <property type="match status" value="1"/>
</dbReference>
<dbReference type="GO" id="GO:0005524">
    <property type="term" value="F:ATP binding"/>
    <property type="evidence" value="ECO:0007669"/>
    <property type="project" value="UniProtKB-KW"/>
</dbReference>
<name>A0A7C3RLU1_DICTH</name>
<dbReference type="GO" id="GO:0140359">
    <property type="term" value="F:ABC-type transporter activity"/>
    <property type="evidence" value="ECO:0007669"/>
    <property type="project" value="InterPro"/>
</dbReference>
<dbReference type="AlphaFoldDB" id="A0A7C3RLU1"/>
<reference evidence="7" key="1">
    <citation type="journal article" date="2020" name="mSystems">
        <title>Genome- and Community-Level Interaction Insights into Carbon Utilization and Element Cycling Functions of Hydrothermarchaeota in Hydrothermal Sediment.</title>
        <authorList>
            <person name="Zhou Z."/>
            <person name="Liu Y."/>
            <person name="Xu W."/>
            <person name="Pan J."/>
            <person name="Luo Z.H."/>
            <person name="Li M."/>
        </authorList>
    </citation>
    <scope>NUCLEOTIDE SEQUENCE [LARGE SCALE GENOMIC DNA]</scope>
    <source>
        <strain evidence="7">SpSt-81</strain>
    </source>
</reference>
<gene>
    <name evidence="7" type="ORF">ENW00_09230</name>
</gene>
<keyword evidence="3 5" id="KW-1133">Transmembrane helix</keyword>
<evidence type="ECO:0000256" key="2">
    <source>
        <dbReference type="ARBA" id="ARBA00022692"/>
    </source>
</evidence>
<feature type="domain" description="ABC transmembrane type-1" evidence="6">
    <location>
        <begin position="1"/>
        <end position="75"/>
    </location>
</feature>
<dbReference type="Gene3D" id="1.20.1560.10">
    <property type="entry name" value="ABC transporter type 1, transmembrane domain"/>
    <property type="match status" value="1"/>
</dbReference>
<evidence type="ECO:0000313" key="7">
    <source>
        <dbReference type="EMBL" id="HFX14303.1"/>
    </source>
</evidence>
<accession>A0A7C3RLU1</accession>
<comment type="caution">
    <text evidence="7">The sequence shown here is derived from an EMBL/GenBank/DDBJ whole genome shotgun (WGS) entry which is preliminary data.</text>
</comment>
<evidence type="ECO:0000259" key="6">
    <source>
        <dbReference type="PROSITE" id="PS50929"/>
    </source>
</evidence>
<comment type="subcellular location">
    <subcellularLocation>
        <location evidence="1">Cell membrane</location>
        <topology evidence="1">Multi-pass membrane protein</topology>
    </subcellularLocation>
</comment>
<protein>
    <submittedName>
        <fullName evidence="7">ABC transporter ATP-binding protein</fullName>
    </submittedName>
</protein>
<proteinExistence type="predicted"/>
<evidence type="ECO:0000256" key="3">
    <source>
        <dbReference type="ARBA" id="ARBA00022989"/>
    </source>
</evidence>